<comment type="caution">
    <text evidence="2">The sequence shown here is derived from an EMBL/GenBank/DDBJ whole genome shotgun (WGS) entry which is preliminary data.</text>
</comment>
<feature type="transmembrane region" description="Helical" evidence="1">
    <location>
        <begin position="82"/>
        <end position="103"/>
    </location>
</feature>
<feature type="transmembrane region" description="Helical" evidence="1">
    <location>
        <begin position="12"/>
        <end position="34"/>
    </location>
</feature>
<organism evidence="2 3">
    <name type="scientific">Zalerion maritima</name>
    <dbReference type="NCBI Taxonomy" id="339359"/>
    <lineage>
        <taxon>Eukaryota</taxon>
        <taxon>Fungi</taxon>
        <taxon>Dikarya</taxon>
        <taxon>Ascomycota</taxon>
        <taxon>Pezizomycotina</taxon>
        <taxon>Sordariomycetes</taxon>
        <taxon>Lulworthiomycetidae</taxon>
        <taxon>Lulworthiales</taxon>
        <taxon>Lulworthiaceae</taxon>
        <taxon>Zalerion</taxon>
    </lineage>
</organism>
<accession>A0AAD5RI60</accession>
<gene>
    <name evidence="2" type="ORF">MKZ38_007813</name>
</gene>
<protein>
    <submittedName>
        <fullName evidence="2">Uncharacterized protein</fullName>
    </submittedName>
</protein>
<name>A0AAD5RI60_9PEZI</name>
<keyword evidence="1" id="KW-0472">Membrane</keyword>
<evidence type="ECO:0000256" key="1">
    <source>
        <dbReference type="SAM" id="Phobius"/>
    </source>
</evidence>
<proteinExistence type="predicted"/>
<keyword evidence="1" id="KW-1133">Transmembrane helix</keyword>
<evidence type="ECO:0000313" key="3">
    <source>
        <dbReference type="Proteomes" id="UP001201980"/>
    </source>
</evidence>
<evidence type="ECO:0000313" key="2">
    <source>
        <dbReference type="EMBL" id="KAJ2894252.1"/>
    </source>
</evidence>
<dbReference type="EMBL" id="JAKWBI020000513">
    <property type="protein sequence ID" value="KAJ2894252.1"/>
    <property type="molecule type" value="Genomic_DNA"/>
</dbReference>
<reference evidence="2" key="1">
    <citation type="submission" date="2022-07" db="EMBL/GenBank/DDBJ databases">
        <title>Draft genome sequence of Zalerion maritima ATCC 34329, a (micro)plastics degrading marine fungus.</title>
        <authorList>
            <person name="Paco A."/>
            <person name="Goncalves M.F.M."/>
            <person name="Rocha-Santos T.A.P."/>
            <person name="Alves A."/>
        </authorList>
    </citation>
    <scope>NUCLEOTIDE SEQUENCE</scope>
    <source>
        <strain evidence="2">ATCC 34329</strain>
    </source>
</reference>
<dbReference type="Proteomes" id="UP001201980">
    <property type="component" value="Unassembled WGS sequence"/>
</dbReference>
<dbReference type="AlphaFoldDB" id="A0AAD5RI60"/>
<keyword evidence="3" id="KW-1185">Reference proteome</keyword>
<keyword evidence="1" id="KW-0812">Transmembrane</keyword>
<sequence length="126" mass="13832">MPNIMSFGRWNCRHGAFAATVYFTLVFVVIIGIATNQRYSKPSILVERPPSKATGERDNLVAVLAPYIVMDPLTSVVETTGYGVAIGAGTHVLIFIACVVYCWRRGRSPKDAAYHVLEKIASVWGD</sequence>